<dbReference type="SUPFAM" id="SSF53448">
    <property type="entry name" value="Nucleotide-diphospho-sugar transferases"/>
    <property type="match status" value="1"/>
</dbReference>
<gene>
    <name evidence="2" type="ORF">A9458_04395</name>
</gene>
<protein>
    <submittedName>
        <fullName evidence="2">Acylneuraminate cytidylyltransferase family protein</fullName>
    </submittedName>
</protein>
<evidence type="ECO:0000313" key="2">
    <source>
        <dbReference type="EMBL" id="EAK9994085.1"/>
    </source>
</evidence>
<name>A0A6L1L068_CAMLA</name>
<dbReference type="Gene3D" id="3.90.550.10">
    <property type="entry name" value="Spore Coat Polysaccharide Biosynthesis Protein SpsA, Chain A"/>
    <property type="match status" value="1"/>
</dbReference>
<dbReference type="InterPro" id="IPR003329">
    <property type="entry name" value="Cytidylyl_trans"/>
</dbReference>
<proteinExistence type="inferred from homology"/>
<dbReference type="PANTHER" id="PTHR21485">
    <property type="entry name" value="HAD SUPERFAMILY MEMBERS CMAS AND KDSC"/>
    <property type="match status" value="1"/>
</dbReference>
<reference evidence="2 3" key="1">
    <citation type="submission" date="2018-05" db="EMBL/GenBank/DDBJ databases">
        <authorList>
            <consortium name="PulseNet: The National Subtyping Network for Foodborne Disease Surveillance"/>
            <person name="Tarr C.L."/>
            <person name="Trees E."/>
            <person name="Katz L.S."/>
            <person name="Carleton-Romer H.A."/>
            <person name="Stroika S."/>
            <person name="Kucerova Z."/>
            <person name="Roache K.F."/>
            <person name="Sabol A.L."/>
            <person name="Besser J."/>
            <person name="Gerner-Smidt P."/>
        </authorList>
    </citation>
    <scope>NUCLEOTIDE SEQUENCE [LARGE SCALE GENOMIC DNA]</scope>
    <source>
        <strain evidence="2 3">D5625</strain>
    </source>
</reference>
<comment type="similarity">
    <text evidence="1">Belongs to the CMP-NeuNAc synthase family.</text>
</comment>
<dbReference type="PANTHER" id="PTHR21485:SF6">
    <property type="entry name" value="N-ACYLNEURAMINATE CYTIDYLYLTRANSFERASE-RELATED"/>
    <property type="match status" value="1"/>
</dbReference>
<dbReference type="CDD" id="cd02513">
    <property type="entry name" value="CMP-NeuAc_Synthase"/>
    <property type="match status" value="1"/>
</dbReference>
<dbReference type="GO" id="GO:0008781">
    <property type="term" value="F:N-acylneuraminate cytidylyltransferase activity"/>
    <property type="evidence" value="ECO:0007669"/>
    <property type="project" value="TreeGrafter"/>
</dbReference>
<comment type="caution">
    <text evidence="2">The sequence shown here is derived from an EMBL/GenBank/DDBJ whole genome shotgun (WGS) entry which is preliminary data.</text>
</comment>
<sequence>MQIIENDLNKILTIIPARSGSKRLVHKNIKILKNKPLIAWSIEAALKSKYIKNVIVSTDSQEYAKIAMQYGAQVPYLRDRSLSDDTSSSFDVIKNIIDFYANKNISFKYIVLLQPTSPLRNNKHIDEALDLFFKKKANSVISVCECEHSPLWSNTIPENGTMDLFLSSEIKNLRSQDLEKYYRLNGAIYIAKIKEFMQYKGFFMPNSFAYKMESIYSIDIDTDYDFKMASLLLKSEYI</sequence>
<dbReference type="Proteomes" id="UP000476009">
    <property type="component" value="Unassembled WGS sequence"/>
</dbReference>
<evidence type="ECO:0000256" key="1">
    <source>
        <dbReference type="ARBA" id="ARBA00010726"/>
    </source>
</evidence>
<evidence type="ECO:0000313" key="3">
    <source>
        <dbReference type="Proteomes" id="UP000476009"/>
    </source>
</evidence>
<accession>A0A6L1L068</accession>
<dbReference type="Pfam" id="PF02348">
    <property type="entry name" value="CTP_transf_3"/>
    <property type="match status" value="1"/>
</dbReference>
<keyword evidence="2" id="KW-0548">Nucleotidyltransferase</keyword>
<keyword evidence="2" id="KW-0808">Transferase</keyword>
<organism evidence="2 3">
    <name type="scientific">Campylobacter lari</name>
    <dbReference type="NCBI Taxonomy" id="201"/>
    <lineage>
        <taxon>Bacteria</taxon>
        <taxon>Pseudomonadati</taxon>
        <taxon>Campylobacterota</taxon>
        <taxon>Epsilonproteobacteria</taxon>
        <taxon>Campylobacterales</taxon>
        <taxon>Campylobacteraceae</taxon>
        <taxon>Campylobacter</taxon>
    </lineage>
</organism>
<dbReference type="InterPro" id="IPR050793">
    <property type="entry name" value="CMP-NeuNAc_synthase"/>
</dbReference>
<dbReference type="EMBL" id="AACKNS010000004">
    <property type="protein sequence ID" value="EAK9994085.1"/>
    <property type="molecule type" value="Genomic_DNA"/>
</dbReference>
<dbReference type="AlphaFoldDB" id="A0A6L1L068"/>
<dbReference type="InterPro" id="IPR029044">
    <property type="entry name" value="Nucleotide-diphossugar_trans"/>
</dbReference>